<protein>
    <submittedName>
        <fullName evidence="1">Uncharacterized protein</fullName>
    </submittedName>
</protein>
<dbReference type="Proteomes" id="UP001054945">
    <property type="component" value="Unassembled WGS sequence"/>
</dbReference>
<dbReference type="EMBL" id="BPLR01003990">
    <property type="protein sequence ID" value="GIX91080.1"/>
    <property type="molecule type" value="Genomic_DNA"/>
</dbReference>
<sequence>MDGKNTNLRHLERHPQSREIGCLETLHYAASNLFCSNRVIKAALPASRMDEKNTNMRHLERHPQSHEIGCLETLHYAASNLFGSNREMKATLVEDCVKDFEASKIFVCSTLAMTSKTRTSKCSMTLIENRSGDYKGKCRLLILLVIANNTWRYGFQKMI</sequence>
<dbReference type="AlphaFoldDB" id="A0AAV4P3C9"/>
<reference evidence="1 2" key="1">
    <citation type="submission" date="2021-06" db="EMBL/GenBank/DDBJ databases">
        <title>Caerostris extrusa draft genome.</title>
        <authorList>
            <person name="Kono N."/>
            <person name="Arakawa K."/>
        </authorList>
    </citation>
    <scope>NUCLEOTIDE SEQUENCE [LARGE SCALE GENOMIC DNA]</scope>
</reference>
<evidence type="ECO:0000313" key="2">
    <source>
        <dbReference type="Proteomes" id="UP001054945"/>
    </source>
</evidence>
<proteinExistence type="predicted"/>
<gene>
    <name evidence="1" type="ORF">CEXT_545911</name>
</gene>
<organism evidence="1 2">
    <name type="scientific">Caerostris extrusa</name>
    <name type="common">Bark spider</name>
    <name type="synonym">Caerostris bankana</name>
    <dbReference type="NCBI Taxonomy" id="172846"/>
    <lineage>
        <taxon>Eukaryota</taxon>
        <taxon>Metazoa</taxon>
        <taxon>Ecdysozoa</taxon>
        <taxon>Arthropoda</taxon>
        <taxon>Chelicerata</taxon>
        <taxon>Arachnida</taxon>
        <taxon>Araneae</taxon>
        <taxon>Araneomorphae</taxon>
        <taxon>Entelegynae</taxon>
        <taxon>Araneoidea</taxon>
        <taxon>Araneidae</taxon>
        <taxon>Caerostris</taxon>
    </lineage>
</organism>
<keyword evidence="2" id="KW-1185">Reference proteome</keyword>
<evidence type="ECO:0000313" key="1">
    <source>
        <dbReference type="EMBL" id="GIX91080.1"/>
    </source>
</evidence>
<accession>A0AAV4P3C9</accession>
<comment type="caution">
    <text evidence="1">The sequence shown here is derived from an EMBL/GenBank/DDBJ whole genome shotgun (WGS) entry which is preliminary data.</text>
</comment>
<name>A0AAV4P3C9_CAEEX</name>